<comment type="caution">
    <text evidence="2">The sequence shown here is derived from an EMBL/GenBank/DDBJ whole genome shotgun (WGS) entry which is preliminary data.</text>
</comment>
<keyword evidence="3" id="KW-1185">Reference proteome</keyword>
<name>A0A8T0X1R2_PANVG</name>
<protein>
    <submittedName>
        <fullName evidence="2">Uncharacterized protein</fullName>
    </submittedName>
</protein>
<proteinExistence type="predicted"/>
<feature type="compositionally biased region" description="Acidic residues" evidence="1">
    <location>
        <begin position="67"/>
        <end position="84"/>
    </location>
</feature>
<dbReference type="AlphaFoldDB" id="A0A8T0X1R2"/>
<accession>A0A8T0X1R2</accession>
<dbReference type="EMBL" id="CM029038">
    <property type="protein sequence ID" value="KAG2651836.1"/>
    <property type="molecule type" value="Genomic_DNA"/>
</dbReference>
<gene>
    <name evidence="2" type="ORF">PVAP13_1NG318400</name>
</gene>
<organism evidence="2 3">
    <name type="scientific">Panicum virgatum</name>
    <name type="common">Blackwell switchgrass</name>
    <dbReference type="NCBI Taxonomy" id="38727"/>
    <lineage>
        <taxon>Eukaryota</taxon>
        <taxon>Viridiplantae</taxon>
        <taxon>Streptophyta</taxon>
        <taxon>Embryophyta</taxon>
        <taxon>Tracheophyta</taxon>
        <taxon>Spermatophyta</taxon>
        <taxon>Magnoliopsida</taxon>
        <taxon>Liliopsida</taxon>
        <taxon>Poales</taxon>
        <taxon>Poaceae</taxon>
        <taxon>PACMAD clade</taxon>
        <taxon>Panicoideae</taxon>
        <taxon>Panicodae</taxon>
        <taxon>Paniceae</taxon>
        <taxon>Panicinae</taxon>
        <taxon>Panicum</taxon>
        <taxon>Panicum sect. Hiantes</taxon>
    </lineage>
</organism>
<reference evidence="2" key="1">
    <citation type="submission" date="2020-05" db="EMBL/GenBank/DDBJ databases">
        <title>WGS assembly of Panicum virgatum.</title>
        <authorList>
            <person name="Lovell J.T."/>
            <person name="Jenkins J."/>
            <person name="Shu S."/>
            <person name="Juenger T.E."/>
            <person name="Schmutz J."/>
        </authorList>
    </citation>
    <scope>NUCLEOTIDE SEQUENCE</scope>
    <source>
        <strain evidence="2">AP13</strain>
    </source>
</reference>
<sequence length="135" mass="15380">MEEEEGTHEVYRMGTSFVAPGEAKTRLPPPVELSPSIVNICKAYSGLTDDTEMFDDDEDADYKIHDDEEEDDDEEEEEDFEDEAEEAVTEGLQIIDTDMGSFFEPMRKFLSKVWKEYEPIRVDGVVVAAECKHCA</sequence>
<evidence type="ECO:0000256" key="1">
    <source>
        <dbReference type="SAM" id="MobiDB-lite"/>
    </source>
</evidence>
<dbReference type="Proteomes" id="UP000823388">
    <property type="component" value="Chromosome 1N"/>
</dbReference>
<feature type="region of interest" description="Disordered" evidence="1">
    <location>
        <begin position="49"/>
        <end position="84"/>
    </location>
</feature>
<feature type="compositionally biased region" description="Acidic residues" evidence="1">
    <location>
        <begin position="49"/>
        <end position="60"/>
    </location>
</feature>
<evidence type="ECO:0000313" key="3">
    <source>
        <dbReference type="Proteomes" id="UP000823388"/>
    </source>
</evidence>
<evidence type="ECO:0000313" key="2">
    <source>
        <dbReference type="EMBL" id="KAG2651836.1"/>
    </source>
</evidence>